<dbReference type="EMBL" id="CP159342">
    <property type="protein sequence ID" value="XCH75826.1"/>
    <property type="molecule type" value="Genomic_DNA"/>
</dbReference>
<gene>
    <name evidence="2" type="ORF">ABUL08_06990</name>
    <name evidence="1" type="ORF">VK199_06945</name>
</gene>
<reference evidence="1" key="1">
    <citation type="submission" date="2024-01" db="EMBL/GenBank/DDBJ databases">
        <title>The genome sequence of Micromonospora mangrovi CCTCC AA 2012012.</title>
        <authorList>
            <person name="Gao J."/>
        </authorList>
    </citation>
    <scope>NUCLEOTIDE SEQUENCE</scope>
    <source>
        <strain evidence="1">CCTCC AA 2012012</strain>
    </source>
</reference>
<sequence length="500" mass="51267">MKVKLRPGTQFVPAPRGVRCTRADDSFLLTGPPALFPLIDGCLGDLYDGTTVEELLATVAAPARPALDRVVAVLLERDALFTVDPTVAPPPDRETAARYADVLAYLEEHCAQPYAAFATLRQTTVTVLGDGPAASSARSGLAAAGIGTGGADADLVVAVDVAPPAGVPVLPVRARPDGVLVGPVLPDRGALPRLTAAMDRAQQWQRTLASGAAPLPVGAVLAGSLAARRVLDHLLGRAARTLTVVHGPAADTVEVPLASESPVDLTEPWRGWAVPLPEPAPVPPLRRVARQPVDGSPAVHGWGVTTAAAEADALLALARARCGTGLDAGRVAAAGFDEPRRLLDGGLRLIGADLLRREPGTPAGTDGLSPAARAVAAALRDYHERPVTLRLRRLPAGDWVLAGAYDRAGGLLAAEWAPGAAAALYATLMAALATVDAGAAAGPVVLPGTWTIAQSGDEAVSAALTHLHTLLGGRRLAGDPLVSDPVIGDLPLAYGPMWLE</sequence>
<evidence type="ECO:0000313" key="1">
    <source>
        <dbReference type="EMBL" id="XBP95123.1"/>
    </source>
</evidence>
<evidence type="ECO:0000313" key="2">
    <source>
        <dbReference type="EMBL" id="XCH75826.1"/>
    </source>
</evidence>
<protein>
    <submittedName>
        <fullName evidence="2">Uncharacterized protein</fullName>
    </submittedName>
</protein>
<proteinExistence type="predicted"/>
<dbReference type="EMBL" id="CP157762">
    <property type="protein sequence ID" value="XBP95123.1"/>
    <property type="molecule type" value="Genomic_DNA"/>
</dbReference>
<organism evidence="2">
    <name type="scientific">Micromonospora sp. CCTCC AA 2012012</name>
    <dbReference type="NCBI Taxonomy" id="3111921"/>
    <lineage>
        <taxon>Bacteria</taxon>
        <taxon>Bacillati</taxon>
        <taxon>Actinomycetota</taxon>
        <taxon>Actinomycetes</taxon>
        <taxon>Micromonosporales</taxon>
        <taxon>Micromonosporaceae</taxon>
        <taxon>Micromonospora</taxon>
    </lineage>
</organism>
<dbReference type="RefSeq" id="WP_350935634.1">
    <property type="nucleotide sequence ID" value="NZ_CP157762.1"/>
</dbReference>
<accession>A0AAU8HKR7</accession>
<dbReference type="AlphaFoldDB" id="A0AAU8HKR7"/>
<name>A0AAU8HKR7_9ACTN</name>
<reference evidence="2" key="2">
    <citation type="submission" date="2024-06" db="EMBL/GenBank/DDBJ databases">
        <title>Micromonospora mangrovi CCTCC AA 2012012 genome sequences.</title>
        <authorList>
            <person name="Gao J."/>
        </authorList>
    </citation>
    <scope>NUCLEOTIDE SEQUENCE</scope>
    <source>
        <strain evidence="2">CCTCC AA 2012012</strain>
    </source>
</reference>